<feature type="region of interest" description="Disordered" evidence="1">
    <location>
        <begin position="66"/>
        <end position="192"/>
    </location>
</feature>
<sequence>MYGGAGPLTVPPAGDDYPPSHTLSGPTMPGPMSLGQPSLPALGEQPMLPEQCPSAGMLPFPDLYQPQYPRMPGPEFPSLSSSAGSSLGGSPSPMMPAPQRPQPTFPPTSLFGGMPGPLPAKLETLPHSTESLSQSRLAALSQSPPVPPSNTVRPGGKGAGKGASRSATEAPRDLSGLSKKEKQRVSSQQYRARKRNAIDTLSQEVEALKTQNTLLAKENEVLGAQLAQINDSYNAVAWFANRLRHLTPGALAGALSSGHTSGTPGTQLSSLLLLFLFVLPAALMPGRLGTVTQGGAGAGGLFGGESEGTVYASQGAFGRASLGAYNTGMLKEAAGGHGYGDAYPYQASRTLSMPMSVGMSSKSMGTAEYDTVAEYGQYDTAPAMQASSVALVSTATQTQTPYMQRAHTQTQTLDAIPQHGYIQADTYQPSISEAGAYTESVAEAEAPLMYSHSTQTPYNPITNRTVLQGGEGEGEYHVTDSDGYVVCPVEWIDEFGLSVDRDSCVIVGGQGGLCGIQVGMPFTDRAYQSTLSA</sequence>
<feature type="compositionally biased region" description="Low complexity" evidence="1">
    <location>
        <begin position="131"/>
        <end position="143"/>
    </location>
</feature>
<dbReference type="InterPro" id="IPR004827">
    <property type="entry name" value="bZIP"/>
</dbReference>
<proteinExistence type="predicted"/>
<dbReference type="EMBL" id="BDIP01000815">
    <property type="protein sequence ID" value="GCA62508.1"/>
    <property type="molecule type" value="Genomic_DNA"/>
</dbReference>
<gene>
    <name evidence="3" type="ORF">KIPB_003993</name>
</gene>
<comment type="caution">
    <text evidence="3">The sequence shown here is derived from an EMBL/GenBank/DDBJ whole genome shotgun (WGS) entry which is preliminary data.</text>
</comment>
<feature type="domain" description="BZIP" evidence="2">
    <location>
        <begin position="171"/>
        <end position="235"/>
    </location>
</feature>
<keyword evidence="4" id="KW-1185">Reference proteome</keyword>
<feature type="compositionally biased region" description="Pro residues" evidence="1">
    <location>
        <begin position="93"/>
        <end position="106"/>
    </location>
</feature>
<dbReference type="AlphaFoldDB" id="A0A391NTA5"/>
<dbReference type="Pfam" id="PF00170">
    <property type="entry name" value="bZIP_1"/>
    <property type="match status" value="1"/>
</dbReference>
<evidence type="ECO:0000313" key="3">
    <source>
        <dbReference type="EMBL" id="GCA62508.1"/>
    </source>
</evidence>
<dbReference type="InterPro" id="IPR046347">
    <property type="entry name" value="bZIP_sf"/>
</dbReference>
<dbReference type="SUPFAM" id="SSF57959">
    <property type="entry name" value="Leucine zipper domain"/>
    <property type="match status" value="1"/>
</dbReference>
<accession>A0A391NTA5</accession>
<organism evidence="3 4">
    <name type="scientific">Kipferlia bialata</name>
    <dbReference type="NCBI Taxonomy" id="797122"/>
    <lineage>
        <taxon>Eukaryota</taxon>
        <taxon>Metamonada</taxon>
        <taxon>Carpediemonas-like organisms</taxon>
        <taxon>Kipferlia</taxon>
    </lineage>
</organism>
<feature type="compositionally biased region" description="Low complexity" evidence="1">
    <location>
        <begin position="77"/>
        <end position="92"/>
    </location>
</feature>
<name>A0A391NTA5_9EUKA</name>
<evidence type="ECO:0000259" key="2">
    <source>
        <dbReference type="SMART" id="SM00338"/>
    </source>
</evidence>
<protein>
    <recommendedName>
        <fullName evidence="2">BZIP domain-containing protein</fullName>
    </recommendedName>
</protein>
<feature type="region of interest" description="Disordered" evidence="1">
    <location>
        <begin position="1"/>
        <end position="37"/>
    </location>
</feature>
<dbReference type="Proteomes" id="UP000265618">
    <property type="component" value="Unassembled WGS sequence"/>
</dbReference>
<dbReference type="Gene3D" id="1.20.5.170">
    <property type="match status" value="1"/>
</dbReference>
<evidence type="ECO:0000313" key="4">
    <source>
        <dbReference type="Proteomes" id="UP000265618"/>
    </source>
</evidence>
<evidence type="ECO:0000256" key="1">
    <source>
        <dbReference type="SAM" id="MobiDB-lite"/>
    </source>
</evidence>
<reference evidence="3 4" key="1">
    <citation type="journal article" date="2018" name="PLoS ONE">
        <title>The draft genome of Kipferlia bialata reveals reductive genome evolution in fornicate parasites.</title>
        <authorList>
            <person name="Tanifuji G."/>
            <person name="Takabayashi S."/>
            <person name="Kume K."/>
            <person name="Takagi M."/>
            <person name="Nakayama T."/>
            <person name="Kamikawa R."/>
            <person name="Inagaki Y."/>
            <person name="Hashimoto T."/>
        </authorList>
    </citation>
    <scope>NUCLEOTIDE SEQUENCE [LARGE SCALE GENOMIC DNA]</scope>
    <source>
        <strain evidence="3">NY0173</strain>
    </source>
</reference>
<dbReference type="GO" id="GO:0003700">
    <property type="term" value="F:DNA-binding transcription factor activity"/>
    <property type="evidence" value="ECO:0007669"/>
    <property type="project" value="InterPro"/>
</dbReference>
<dbReference type="SMART" id="SM00338">
    <property type="entry name" value="BRLZ"/>
    <property type="match status" value="1"/>
</dbReference>
<dbReference type="CDD" id="cd14686">
    <property type="entry name" value="bZIP"/>
    <property type="match status" value="1"/>
</dbReference>